<dbReference type="RefSeq" id="XP_040773676.1">
    <property type="nucleotide sequence ID" value="XM_040923709.1"/>
</dbReference>
<dbReference type="Proteomes" id="UP000803844">
    <property type="component" value="Unassembled WGS sequence"/>
</dbReference>
<proteinExistence type="predicted"/>
<evidence type="ECO:0000313" key="2">
    <source>
        <dbReference type="Proteomes" id="UP000803844"/>
    </source>
</evidence>
<reference evidence="1" key="1">
    <citation type="journal article" date="2020" name="Phytopathology">
        <title>Genome sequence of the chestnut blight fungus Cryphonectria parasitica EP155: A fundamental resource for an archetypical invasive plant pathogen.</title>
        <authorList>
            <person name="Crouch J.A."/>
            <person name="Dawe A."/>
            <person name="Aerts A."/>
            <person name="Barry K."/>
            <person name="Churchill A.C.L."/>
            <person name="Grimwood J."/>
            <person name="Hillman B."/>
            <person name="Milgroom M.G."/>
            <person name="Pangilinan J."/>
            <person name="Smith M."/>
            <person name="Salamov A."/>
            <person name="Schmutz J."/>
            <person name="Yadav J."/>
            <person name="Grigoriev I.V."/>
            <person name="Nuss D."/>
        </authorList>
    </citation>
    <scope>NUCLEOTIDE SEQUENCE</scope>
    <source>
        <strain evidence="1">EP155</strain>
    </source>
</reference>
<keyword evidence="2" id="KW-1185">Reference proteome</keyword>
<protein>
    <submittedName>
        <fullName evidence="1">Uncharacterized protein</fullName>
    </submittedName>
</protein>
<comment type="caution">
    <text evidence="1">The sequence shown here is derived from an EMBL/GenBank/DDBJ whole genome shotgun (WGS) entry which is preliminary data.</text>
</comment>
<dbReference type="AlphaFoldDB" id="A0A9P4XWN8"/>
<sequence>MLAELPSKAPWLQLAVSLARNLSKVEDEDLSEAVIRAWTTFSYHLNHLVSLSAMLDRVRACDVGGVTFISHVHEGIRMLDEQPNSTGIEQSLHVLYSLVRGMEILSDAEGHHAGDDWRVNSGYALILRRTGEAPGWMAPYRFLAERHRHRGERDEAEQALRKAIETASELWSPWDPVVFGYVSVLRIWLVEWYGEGSVKVAEVTRWQDELRGRVGASAQRQ</sequence>
<name>A0A9P4XWN8_CRYP1</name>
<gene>
    <name evidence="1" type="ORF">M406DRAFT_357556</name>
</gene>
<dbReference type="GeneID" id="63840838"/>
<accession>A0A9P4XWN8</accession>
<evidence type="ECO:0000313" key="1">
    <source>
        <dbReference type="EMBL" id="KAF3762697.1"/>
    </source>
</evidence>
<organism evidence="1 2">
    <name type="scientific">Cryphonectria parasitica (strain ATCC 38755 / EP155)</name>
    <dbReference type="NCBI Taxonomy" id="660469"/>
    <lineage>
        <taxon>Eukaryota</taxon>
        <taxon>Fungi</taxon>
        <taxon>Dikarya</taxon>
        <taxon>Ascomycota</taxon>
        <taxon>Pezizomycotina</taxon>
        <taxon>Sordariomycetes</taxon>
        <taxon>Sordariomycetidae</taxon>
        <taxon>Diaporthales</taxon>
        <taxon>Cryphonectriaceae</taxon>
        <taxon>Cryphonectria-Endothia species complex</taxon>
        <taxon>Cryphonectria</taxon>
    </lineage>
</organism>
<dbReference type="EMBL" id="MU032350">
    <property type="protein sequence ID" value="KAF3762697.1"/>
    <property type="molecule type" value="Genomic_DNA"/>
</dbReference>